<gene>
    <name evidence="1" type="ORF">BBB56_15505</name>
</gene>
<evidence type="ECO:0000313" key="1">
    <source>
        <dbReference type="EMBL" id="RPD98416.1"/>
    </source>
</evidence>
<dbReference type="RefSeq" id="WP_123801816.1">
    <property type="nucleotide sequence ID" value="NZ_RMVG01000012.1"/>
</dbReference>
<reference evidence="1 2" key="1">
    <citation type="submission" date="2018-11" db="EMBL/GenBank/DDBJ databases">
        <title>Whole genome sequencing of Pantoea sp. RIT388.</title>
        <authorList>
            <person name="Gan H.M."/>
            <person name="Hudson A.O."/>
        </authorList>
    </citation>
    <scope>NUCLEOTIDE SEQUENCE [LARGE SCALE GENOMIC DNA]</scope>
    <source>
        <strain evidence="1 2">RIT388</strain>
    </source>
</reference>
<evidence type="ECO:0008006" key="3">
    <source>
        <dbReference type="Google" id="ProtNLM"/>
    </source>
</evidence>
<evidence type="ECO:0000313" key="2">
    <source>
        <dbReference type="Proteomes" id="UP000281332"/>
    </source>
</evidence>
<dbReference type="PROSITE" id="PS51257">
    <property type="entry name" value="PROKAR_LIPOPROTEIN"/>
    <property type="match status" value="1"/>
</dbReference>
<dbReference type="Proteomes" id="UP000281332">
    <property type="component" value="Unassembled WGS sequence"/>
</dbReference>
<proteinExistence type="predicted"/>
<dbReference type="EMBL" id="RMVG01000012">
    <property type="protein sequence ID" value="RPD98416.1"/>
    <property type="molecule type" value="Genomic_DNA"/>
</dbReference>
<dbReference type="AlphaFoldDB" id="A0A3N4P053"/>
<organism evidence="1 2">
    <name type="scientific">Candidatus Pantoea deserta</name>
    <dbReference type="NCBI Taxonomy" id="1869313"/>
    <lineage>
        <taxon>Bacteria</taxon>
        <taxon>Pseudomonadati</taxon>
        <taxon>Pseudomonadota</taxon>
        <taxon>Gammaproteobacteria</taxon>
        <taxon>Enterobacterales</taxon>
        <taxon>Erwiniaceae</taxon>
        <taxon>Pantoea</taxon>
    </lineage>
</organism>
<protein>
    <recommendedName>
        <fullName evidence="3">Lipoprotein</fullName>
    </recommendedName>
</protein>
<comment type="caution">
    <text evidence="1">The sequence shown here is derived from an EMBL/GenBank/DDBJ whole genome shotgun (WGS) entry which is preliminary data.</text>
</comment>
<name>A0A3N4P053_9GAMM</name>
<accession>A0A3N4P053</accession>
<dbReference type="OrthoDB" id="6520058at2"/>
<keyword evidence="2" id="KW-1185">Reference proteome</keyword>
<sequence>MKSFSLLLAACVLSGCVDVGQVTLHPETTTGYFSGHRYRVEQCLEGVAASQRHLLQPDDPLPDGSHRFNLLNAQSEVVAWVEVGHFSAGQTSAQFYYGPNHPETKATISTMIARCGSMRD</sequence>